<keyword evidence="2" id="KW-1185">Reference proteome</keyword>
<accession>A0AAV0EMC3</accession>
<dbReference type="Proteomes" id="UP001152523">
    <property type="component" value="Unassembled WGS sequence"/>
</dbReference>
<evidence type="ECO:0000313" key="2">
    <source>
        <dbReference type="Proteomes" id="UP001152523"/>
    </source>
</evidence>
<reference evidence="1" key="1">
    <citation type="submission" date="2022-07" db="EMBL/GenBank/DDBJ databases">
        <authorList>
            <person name="Macas J."/>
            <person name="Novak P."/>
            <person name="Neumann P."/>
        </authorList>
    </citation>
    <scope>NUCLEOTIDE SEQUENCE</scope>
</reference>
<organism evidence="1 2">
    <name type="scientific">Cuscuta epithymum</name>
    <dbReference type="NCBI Taxonomy" id="186058"/>
    <lineage>
        <taxon>Eukaryota</taxon>
        <taxon>Viridiplantae</taxon>
        <taxon>Streptophyta</taxon>
        <taxon>Embryophyta</taxon>
        <taxon>Tracheophyta</taxon>
        <taxon>Spermatophyta</taxon>
        <taxon>Magnoliopsida</taxon>
        <taxon>eudicotyledons</taxon>
        <taxon>Gunneridae</taxon>
        <taxon>Pentapetalae</taxon>
        <taxon>asterids</taxon>
        <taxon>lamiids</taxon>
        <taxon>Solanales</taxon>
        <taxon>Convolvulaceae</taxon>
        <taxon>Cuscuteae</taxon>
        <taxon>Cuscuta</taxon>
        <taxon>Cuscuta subgen. Cuscuta</taxon>
    </lineage>
</organism>
<evidence type="ECO:0000313" key="1">
    <source>
        <dbReference type="EMBL" id="CAH9125339.1"/>
    </source>
</evidence>
<dbReference type="PANTHER" id="PTHR33144:SF52">
    <property type="match status" value="1"/>
</dbReference>
<gene>
    <name evidence="1" type="ORF">CEPIT_LOCUS26683</name>
</gene>
<sequence>MTTSEGDIAREKEHFQADSCSLNMRTFNGSWNENSEGRVYEYTIQDSHGNRRRGKTVLAEVWNLSDGNHIVVDINKENQPIGDEGGLLGSFCGTIARNGKVCSLSYTRWDHFKKGSNRNNQTIILKEVQDRFLYPKSLEKWILKSIGHKWRPD</sequence>
<name>A0AAV0EMC3_9ASTE</name>
<comment type="caution">
    <text evidence="1">The sequence shown here is derived from an EMBL/GenBank/DDBJ whole genome shotgun (WGS) entry which is preliminary data.</text>
</comment>
<dbReference type="AlphaFoldDB" id="A0AAV0EMC3"/>
<proteinExistence type="predicted"/>
<protein>
    <submittedName>
        <fullName evidence="1">Uncharacterized protein</fullName>
    </submittedName>
</protein>
<dbReference type="EMBL" id="CAMAPF010000936">
    <property type="protein sequence ID" value="CAH9125339.1"/>
    <property type="molecule type" value="Genomic_DNA"/>
</dbReference>
<dbReference type="PANTHER" id="PTHR33144">
    <property type="entry name" value="OS10G0409366 PROTEIN-RELATED"/>
    <property type="match status" value="1"/>
</dbReference>